<dbReference type="SUPFAM" id="SSF51735">
    <property type="entry name" value="NAD(P)-binding Rossmann-fold domains"/>
    <property type="match status" value="1"/>
</dbReference>
<dbReference type="InterPro" id="IPR036291">
    <property type="entry name" value="NAD(P)-bd_dom_sf"/>
</dbReference>
<dbReference type="RefSeq" id="WP_345232205.1">
    <property type="nucleotide sequence ID" value="NZ_BAABIQ010000037.1"/>
</dbReference>
<evidence type="ECO:0000313" key="3">
    <source>
        <dbReference type="EMBL" id="GAA4796180.1"/>
    </source>
</evidence>
<name>A0ABP9BIN7_9SPHI</name>
<protein>
    <submittedName>
        <fullName evidence="3">Gfo/Idh/MocA family oxidoreductase</fullName>
    </submittedName>
</protein>
<dbReference type="InterPro" id="IPR000683">
    <property type="entry name" value="Gfo/Idh/MocA-like_OxRdtase_N"/>
</dbReference>
<dbReference type="EMBL" id="BAABIQ010000037">
    <property type="protein sequence ID" value="GAA4796180.1"/>
    <property type="molecule type" value="Genomic_DNA"/>
</dbReference>
<dbReference type="PANTHER" id="PTHR43818:SF12">
    <property type="entry name" value="NADH-DEPENDENT DEHYDROGENASE-RELATED"/>
    <property type="match status" value="1"/>
</dbReference>
<dbReference type="InterPro" id="IPR050463">
    <property type="entry name" value="Gfo/Idh/MocA_oxidrdct_glycsds"/>
</dbReference>
<dbReference type="InterPro" id="IPR055170">
    <property type="entry name" value="GFO_IDH_MocA-like_dom"/>
</dbReference>
<accession>A0ABP9BIN7</accession>
<evidence type="ECO:0000313" key="4">
    <source>
        <dbReference type="Proteomes" id="UP001501411"/>
    </source>
</evidence>
<proteinExistence type="predicted"/>
<dbReference type="SUPFAM" id="SSF55347">
    <property type="entry name" value="Glyceraldehyde-3-phosphate dehydrogenase-like, C-terminal domain"/>
    <property type="match status" value="1"/>
</dbReference>
<reference evidence="4" key="1">
    <citation type="journal article" date="2019" name="Int. J. Syst. Evol. Microbiol.">
        <title>The Global Catalogue of Microorganisms (GCM) 10K type strain sequencing project: providing services to taxonomists for standard genome sequencing and annotation.</title>
        <authorList>
            <consortium name="The Broad Institute Genomics Platform"/>
            <consortium name="The Broad Institute Genome Sequencing Center for Infectious Disease"/>
            <person name="Wu L."/>
            <person name="Ma J."/>
        </authorList>
    </citation>
    <scope>NUCLEOTIDE SEQUENCE [LARGE SCALE GENOMIC DNA]</scope>
    <source>
        <strain evidence="4">JCM 18200</strain>
    </source>
</reference>
<dbReference type="PANTHER" id="PTHR43818">
    <property type="entry name" value="BCDNA.GH03377"/>
    <property type="match status" value="1"/>
</dbReference>
<evidence type="ECO:0000259" key="1">
    <source>
        <dbReference type="Pfam" id="PF01408"/>
    </source>
</evidence>
<dbReference type="Proteomes" id="UP001501411">
    <property type="component" value="Unassembled WGS sequence"/>
</dbReference>
<dbReference type="Gene3D" id="3.40.50.720">
    <property type="entry name" value="NAD(P)-binding Rossmann-like Domain"/>
    <property type="match status" value="1"/>
</dbReference>
<dbReference type="Pfam" id="PF22725">
    <property type="entry name" value="GFO_IDH_MocA_C3"/>
    <property type="match status" value="1"/>
</dbReference>
<organism evidence="3 4">
    <name type="scientific">Olivibacter ginsenosidimutans</name>
    <dbReference type="NCBI Taxonomy" id="1176537"/>
    <lineage>
        <taxon>Bacteria</taxon>
        <taxon>Pseudomonadati</taxon>
        <taxon>Bacteroidota</taxon>
        <taxon>Sphingobacteriia</taxon>
        <taxon>Sphingobacteriales</taxon>
        <taxon>Sphingobacteriaceae</taxon>
        <taxon>Olivibacter</taxon>
    </lineage>
</organism>
<comment type="caution">
    <text evidence="3">The sequence shown here is derived from an EMBL/GenBank/DDBJ whole genome shotgun (WGS) entry which is preliminary data.</text>
</comment>
<dbReference type="Pfam" id="PF01408">
    <property type="entry name" value="GFO_IDH_MocA"/>
    <property type="match status" value="1"/>
</dbReference>
<gene>
    <name evidence="3" type="ORF">GCM10023231_25760</name>
</gene>
<feature type="domain" description="Gfo/Idh/MocA-like oxidoreductase N-terminal" evidence="1">
    <location>
        <begin position="37"/>
        <end position="159"/>
    </location>
</feature>
<dbReference type="Gene3D" id="3.30.360.10">
    <property type="entry name" value="Dihydrodipicolinate Reductase, domain 2"/>
    <property type="match status" value="1"/>
</dbReference>
<evidence type="ECO:0000259" key="2">
    <source>
        <dbReference type="Pfam" id="PF22725"/>
    </source>
</evidence>
<keyword evidence="4" id="KW-1185">Reference proteome</keyword>
<feature type="domain" description="GFO/IDH/MocA-like oxidoreductase" evidence="2">
    <location>
        <begin position="169"/>
        <end position="299"/>
    </location>
</feature>
<sequence length="401" mass="45084">MNRRVFLQQSGLLGGGLLMFDEVAAKLGSQRLDKPLSIGMIGCGDRGKGVLSVIKSLPNLYAIHSYCDVLDFRLTETKKVLGDIKAKEYKDYRAMLDDKSLDAVYIAVPLNQHFKIAKDAILAGKHVYVEKTMTFTIEDAKALVQLADQHPKQTVQVGYQYRYSPLYFKVKEMISSGYLGKVSQIDCRWDRNGSWRRPVPSPDLERKINWRMYKEYSGGLAAELLSHQIDFINWAFDTHPNEIMGAGGIDIYNDGRETFDNIQVTFRYKKAGMIGNFGATCGNARDGYLFKIKGTKGMVSLLTDTGLYYPERETRKELETVDGVSGATKLVFNTDGGTPILKEPTKDGTWYALQEFYKSVQNNTIPSSNVHRGASAAICVAMANKAIYNEHIEYWKSSYDV</sequence>